<dbReference type="PIRSF" id="PIRSF017302">
    <property type="entry name" value="Gltscr2"/>
    <property type="match status" value="1"/>
</dbReference>
<comment type="function">
    <text evidence="5">May play a role in ribosome biogenesis.</text>
</comment>
<keyword evidence="8" id="KW-1185">Reference proteome</keyword>
<dbReference type="AlphaFoldDB" id="A0A1G4MHZ3"/>
<dbReference type="PANTHER" id="PTHR14211">
    <property type="entry name" value="GLIOMA SUPPRESSOR CANDIDATE REGION GENE 2"/>
    <property type="match status" value="1"/>
</dbReference>
<accession>A0A1G4MHZ3</accession>
<dbReference type="GO" id="GO:0000027">
    <property type="term" value="P:ribosomal large subunit assembly"/>
    <property type="evidence" value="ECO:0007669"/>
    <property type="project" value="UniProtKB-UniRule"/>
</dbReference>
<feature type="region of interest" description="Disordered" evidence="6">
    <location>
        <begin position="1"/>
        <end position="24"/>
    </location>
</feature>
<protein>
    <recommendedName>
        <fullName evidence="2 5">Ribosome biogenesis protein NOP53</fullName>
    </recommendedName>
</protein>
<evidence type="ECO:0000256" key="6">
    <source>
        <dbReference type="SAM" id="MobiDB-lite"/>
    </source>
</evidence>
<dbReference type="OMA" id="TEKWTHK"/>
<dbReference type="InterPro" id="IPR011687">
    <property type="entry name" value="Nop53/GLTSCR2"/>
</dbReference>
<dbReference type="EMBL" id="LT598486">
    <property type="protein sequence ID" value="SCW03375.1"/>
    <property type="molecule type" value="Genomic_DNA"/>
</dbReference>
<feature type="compositionally biased region" description="Polar residues" evidence="6">
    <location>
        <begin position="1"/>
        <end position="12"/>
    </location>
</feature>
<comment type="subcellular location">
    <subcellularLocation>
        <location evidence="5">Nucleus</location>
        <location evidence="5">Nucleolus</location>
    </subcellularLocation>
    <subcellularLocation>
        <location evidence="5">Nucleus</location>
        <location evidence="5">Nucleoplasm</location>
    </subcellularLocation>
</comment>
<feature type="compositionally biased region" description="Basic residues" evidence="6">
    <location>
        <begin position="352"/>
        <end position="368"/>
    </location>
</feature>
<dbReference type="GO" id="GO:0005654">
    <property type="term" value="C:nucleoplasm"/>
    <property type="evidence" value="ECO:0007669"/>
    <property type="project" value="UniProtKB-SubCell"/>
</dbReference>
<dbReference type="OrthoDB" id="5072at2759"/>
<feature type="region of interest" description="Disordered" evidence="6">
    <location>
        <begin position="343"/>
        <end position="368"/>
    </location>
</feature>
<feature type="region of interest" description="Disordered" evidence="6">
    <location>
        <begin position="257"/>
        <end position="313"/>
    </location>
</feature>
<dbReference type="PANTHER" id="PTHR14211:SF7">
    <property type="entry name" value="RIBOSOME BIOGENESIS PROTEIN NOP53"/>
    <property type="match status" value="1"/>
</dbReference>
<evidence type="ECO:0000256" key="1">
    <source>
        <dbReference type="ARBA" id="ARBA00008838"/>
    </source>
</evidence>
<proteinExistence type="inferred from homology"/>
<evidence type="ECO:0000256" key="4">
    <source>
        <dbReference type="ARBA" id="ARBA00023242"/>
    </source>
</evidence>
<evidence type="ECO:0000256" key="5">
    <source>
        <dbReference type="PIRNR" id="PIRNR017302"/>
    </source>
</evidence>
<reference evidence="7 8" key="1">
    <citation type="submission" date="2016-03" db="EMBL/GenBank/DDBJ databases">
        <authorList>
            <person name="Devillers H."/>
        </authorList>
    </citation>
    <scope>NUCLEOTIDE SEQUENCE [LARGE SCALE GENOMIC DNA]</scope>
    <source>
        <strain evidence="7">CBS 6772</strain>
    </source>
</reference>
<dbReference type="Proteomes" id="UP000190831">
    <property type="component" value="Chromosome G"/>
</dbReference>
<evidence type="ECO:0000313" key="8">
    <source>
        <dbReference type="Proteomes" id="UP000190831"/>
    </source>
</evidence>
<dbReference type="GO" id="GO:0008097">
    <property type="term" value="F:5S rRNA binding"/>
    <property type="evidence" value="ECO:0007669"/>
    <property type="project" value="TreeGrafter"/>
</dbReference>
<keyword evidence="3 5" id="KW-0690">Ribosome biogenesis</keyword>
<feature type="compositionally biased region" description="Basic residues" evidence="6">
    <location>
        <begin position="13"/>
        <end position="22"/>
    </location>
</feature>
<dbReference type="Pfam" id="PF07767">
    <property type="entry name" value="Nop53"/>
    <property type="match status" value="1"/>
</dbReference>
<keyword evidence="4 5" id="KW-0539">Nucleus</keyword>
<name>A0A1G4MHZ3_LACFM</name>
<organism evidence="7 8">
    <name type="scientific">Lachancea fermentati</name>
    <name type="common">Zygosaccharomyces fermentati</name>
    <dbReference type="NCBI Taxonomy" id="4955"/>
    <lineage>
        <taxon>Eukaryota</taxon>
        <taxon>Fungi</taxon>
        <taxon>Dikarya</taxon>
        <taxon>Ascomycota</taxon>
        <taxon>Saccharomycotina</taxon>
        <taxon>Saccharomycetes</taxon>
        <taxon>Saccharomycetales</taxon>
        <taxon>Saccharomycetaceae</taxon>
        <taxon>Lachancea</taxon>
    </lineage>
</organism>
<evidence type="ECO:0000256" key="2">
    <source>
        <dbReference type="ARBA" id="ARBA00018339"/>
    </source>
</evidence>
<evidence type="ECO:0000256" key="3">
    <source>
        <dbReference type="ARBA" id="ARBA00022517"/>
    </source>
</evidence>
<dbReference type="GO" id="GO:0005730">
    <property type="term" value="C:nucleolus"/>
    <property type="evidence" value="ECO:0007669"/>
    <property type="project" value="UniProtKB-SubCell"/>
</dbReference>
<evidence type="ECO:0000313" key="7">
    <source>
        <dbReference type="EMBL" id="SCW03375.1"/>
    </source>
</evidence>
<dbReference type="GO" id="GO:0006364">
    <property type="term" value="P:rRNA processing"/>
    <property type="evidence" value="ECO:0007669"/>
    <property type="project" value="TreeGrafter"/>
</dbReference>
<feature type="compositionally biased region" description="Basic residues" evidence="6">
    <location>
        <begin position="301"/>
        <end position="313"/>
    </location>
</feature>
<dbReference type="STRING" id="4955.A0A1G4MHZ3"/>
<gene>
    <name evidence="7" type="ORF">LAFE_0G09032G</name>
</gene>
<comment type="similarity">
    <text evidence="1 5">Belongs to the NOP53 family.</text>
</comment>
<feature type="compositionally biased region" description="Acidic residues" evidence="6">
    <location>
        <begin position="263"/>
        <end position="288"/>
    </location>
</feature>
<sequence>MASNGRPSTYKQSSRKGKKSWRKNIDLSDIEQAITRKHEEEITHGTSDLTSLVDDKLFQVDTEGDAELKSKLIKRKQIKKNLKSSEILEAVRTNSKVAALKHPKSSSKNDQYKVQGVSKKELKRLMALAGKIDGESKLKTSVAKDGIVKAASSDLWGSSEEIKTPSGLKLNAKTRESVPTELLKQSITGWSVATVAPETMNRAPVVVKEIEKTPHAGKSYNPSASDWSHLVSKEYDEEKVKEENRIKMEQYKDRIQHLIETLDNNEEDSSGSSDDDSEQEDDDEDEEEIKLSINRPVENKKKTKYQRNKQRRHLEKIALQEELKKLRKQVHELEKLEEIEKTVTGNHEAKHEKKKVSKERANKKHKLGTKHAVIDETLEVKFSDELSDSLRKLRPEGNLLYDSVRNLQGSGKIEARVPVRKGRRYKPKVTEKWTYKDYK</sequence>